<sequence length="81" mass="9251">MEKINIVEIDYEGQTIPLESHKFEYLPRINERIVLRTSSGDAKVYQVKDIHHTVAEGTTVYVVSDYRSLNSVLQSIVESVV</sequence>
<accession>A0ABY6CX42</accession>
<gene>
    <name evidence="1" type="ORF">N7E81_13985</name>
</gene>
<evidence type="ECO:0000313" key="1">
    <source>
        <dbReference type="EMBL" id="UXX78467.1"/>
    </source>
</evidence>
<dbReference type="EMBL" id="CP106735">
    <property type="protein sequence ID" value="UXX78467.1"/>
    <property type="molecule type" value="Genomic_DNA"/>
</dbReference>
<protein>
    <submittedName>
        <fullName evidence="1">Uncharacterized protein</fullName>
    </submittedName>
</protein>
<name>A0ABY6CX42_9BACT</name>
<organism evidence="1 2">
    <name type="scientific">Reichenbachiella carrageenanivorans</name>
    <dbReference type="NCBI Taxonomy" id="2979869"/>
    <lineage>
        <taxon>Bacteria</taxon>
        <taxon>Pseudomonadati</taxon>
        <taxon>Bacteroidota</taxon>
        <taxon>Cytophagia</taxon>
        <taxon>Cytophagales</taxon>
        <taxon>Reichenbachiellaceae</taxon>
        <taxon>Reichenbachiella</taxon>
    </lineage>
</organism>
<dbReference type="Proteomes" id="UP001062165">
    <property type="component" value="Chromosome"/>
</dbReference>
<keyword evidence="2" id="KW-1185">Reference proteome</keyword>
<dbReference type="RefSeq" id="WP_263050212.1">
    <property type="nucleotide sequence ID" value="NZ_CP106735.1"/>
</dbReference>
<evidence type="ECO:0000313" key="2">
    <source>
        <dbReference type="Proteomes" id="UP001062165"/>
    </source>
</evidence>
<reference evidence="1" key="1">
    <citation type="submission" date="2022-10" db="EMBL/GenBank/DDBJ databases">
        <title>Comparative genomics and taxonomic characterization of three novel marine species of genus Reichenbachiella exhibiting antioxidant and polysaccharide degradation activities.</title>
        <authorList>
            <person name="Muhammad N."/>
            <person name="Lee Y.-J."/>
            <person name="Ko J."/>
            <person name="Kim S.-G."/>
        </authorList>
    </citation>
    <scope>NUCLEOTIDE SEQUENCE</scope>
    <source>
        <strain evidence="1">Wsw4-B4</strain>
    </source>
</reference>
<proteinExistence type="predicted"/>